<accession>A0ABQ5G7M5</accession>
<comment type="caution">
    <text evidence="1">The sequence shown here is derived from an EMBL/GenBank/DDBJ whole genome shotgun (WGS) entry which is preliminary data.</text>
</comment>
<dbReference type="Proteomes" id="UP001151760">
    <property type="component" value="Unassembled WGS sequence"/>
</dbReference>
<sequence>MNPIASQQATLDNSLVAPEKRLKIERCNARIACIKPQKEGSYQVTLEALKLSPCYPAFQITVEVPEIYMH</sequence>
<name>A0ABQ5G7M5_9ASTR</name>
<evidence type="ECO:0000313" key="2">
    <source>
        <dbReference type="Proteomes" id="UP001151760"/>
    </source>
</evidence>
<proteinExistence type="predicted"/>
<organism evidence="1 2">
    <name type="scientific">Tanacetum coccineum</name>
    <dbReference type="NCBI Taxonomy" id="301880"/>
    <lineage>
        <taxon>Eukaryota</taxon>
        <taxon>Viridiplantae</taxon>
        <taxon>Streptophyta</taxon>
        <taxon>Embryophyta</taxon>
        <taxon>Tracheophyta</taxon>
        <taxon>Spermatophyta</taxon>
        <taxon>Magnoliopsida</taxon>
        <taxon>eudicotyledons</taxon>
        <taxon>Gunneridae</taxon>
        <taxon>Pentapetalae</taxon>
        <taxon>asterids</taxon>
        <taxon>campanulids</taxon>
        <taxon>Asterales</taxon>
        <taxon>Asteraceae</taxon>
        <taxon>Asteroideae</taxon>
        <taxon>Anthemideae</taxon>
        <taxon>Anthemidinae</taxon>
        <taxon>Tanacetum</taxon>
    </lineage>
</organism>
<gene>
    <name evidence="1" type="ORF">Tco_1030943</name>
</gene>
<reference evidence="1" key="2">
    <citation type="submission" date="2022-01" db="EMBL/GenBank/DDBJ databases">
        <authorList>
            <person name="Yamashiro T."/>
            <person name="Shiraishi A."/>
            <person name="Satake H."/>
            <person name="Nakayama K."/>
        </authorList>
    </citation>
    <scope>NUCLEOTIDE SEQUENCE</scope>
</reference>
<evidence type="ECO:0000313" key="1">
    <source>
        <dbReference type="EMBL" id="GJT71657.1"/>
    </source>
</evidence>
<protein>
    <submittedName>
        <fullName evidence="1">Uncharacterized protein</fullName>
    </submittedName>
</protein>
<keyword evidence="2" id="KW-1185">Reference proteome</keyword>
<reference evidence="1" key="1">
    <citation type="journal article" date="2022" name="Int. J. Mol. Sci.">
        <title>Draft Genome of Tanacetum Coccineum: Genomic Comparison of Closely Related Tanacetum-Family Plants.</title>
        <authorList>
            <person name="Yamashiro T."/>
            <person name="Shiraishi A."/>
            <person name="Nakayama K."/>
            <person name="Satake H."/>
        </authorList>
    </citation>
    <scope>NUCLEOTIDE SEQUENCE</scope>
</reference>
<dbReference type="EMBL" id="BQNB010018186">
    <property type="protein sequence ID" value="GJT71657.1"/>
    <property type="molecule type" value="Genomic_DNA"/>
</dbReference>